<keyword evidence="6" id="KW-1185">Reference proteome</keyword>
<dbReference type="SUPFAM" id="SSF51735">
    <property type="entry name" value="NAD(P)-binding Rossmann-fold domains"/>
    <property type="match status" value="1"/>
</dbReference>
<reference evidence="5" key="1">
    <citation type="journal article" date="2020" name="Stud. Mycol.">
        <title>101 Dothideomycetes genomes: a test case for predicting lifestyles and emergence of pathogens.</title>
        <authorList>
            <person name="Haridas S."/>
            <person name="Albert R."/>
            <person name="Binder M."/>
            <person name="Bloem J."/>
            <person name="Labutti K."/>
            <person name="Salamov A."/>
            <person name="Andreopoulos B."/>
            <person name="Baker S."/>
            <person name="Barry K."/>
            <person name="Bills G."/>
            <person name="Bluhm B."/>
            <person name="Cannon C."/>
            <person name="Castanera R."/>
            <person name="Culley D."/>
            <person name="Daum C."/>
            <person name="Ezra D."/>
            <person name="Gonzalez J."/>
            <person name="Henrissat B."/>
            <person name="Kuo A."/>
            <person name="Liang C."/>
            <person name="Lipzen A."/>
            <person name="Lutzoni F."/>
            <person name="Magnuson J."/>
            <person name="Mondo S."/>
            <person name="Nolan M."/>
            <person name="Ohm R."/>
            <person name="Pangilinan J."/>
            <person name="Park H.-J."/>
            <person name="Ramirez L."/>
            <person name="Alfaro M."/>
            <person name="Sun H."/>
            <person name="Tritt A."/>
            <person name="Yoshinaga Y."/>
            <person name="Zwiers L.-H."/>
            <person name="Turgeon B."/>
            <person name="Goodwin S."/>
            <person name="Spatafora J."/>
            <person name="Crous P."/>
            <person name="Grigoriev I."/>
        </authorList>
    </citation>
    <scope>NUCLEOTIDE SEQUENCE</scope>
    <source>
        <strain evidence="5">CBS 101060</strain>
    </source>
</reference>
<name>A0A9P4S1I7_9PEZI</name>
<dbReference type="PRINTS" id="PR00081">
    <property type="entry name" value="GDHRDH"/>
</dbReference>
<evidence type="ECO:0000256" key="4">
    <source>
        <dbReference type="RuleBase" id="RU000363"/>
    </source>
</evidence>
<dbReference type="OrthoDB" id="1933717at2759"/>
<keyword evidence="2" id="KW-0521">NADP</keyword>
<dbReference type="Proteomes" id="UP000799429">
    <property type="component" value="Unassembled WGS sequence"/>
</dbReference>
<dbReference type="AlphaFoldDB" id="A0A9P4S1I7"/>
<dbReference type="Gene3D" id="3.40.50.720">
    <property type="entry name" value="NAD(P)-binding Rossmann-like Domain"/>
    <property type="match status" value="1"/>
</dbReference>
<dbReference type="EMBL" id="MU006116">
    <property type="protein sequence ID" value="KAF2834662.1"/>
    <property type="molecule type" value="Genomic_DNA"/>
</dbReference>
<comment type="caution">
    <text evidence="5">The sequence shown here is derived from an EMBL/GenBank/DDBJ whole genome shotgun (WGS) entry which is preliminary data.</text>
</comment>
<dbReference type="PANTHER" id="PTHR43963:SF6">
    <property type="entry name" value="CHAIN DEHYDROGENASE FAMILY PROTEIN, PUTATIVE (AFU_ORTHOLOGUE AFUA_3G15350)-RELATED"/>
    <property type="match status" value="1"/>
</dbReference>
<dbReference type="GO" id="GO:0016491">
    <property type="term" value="F:oxidoreductase activity"/>
    <property type="evidence" value="ECO:0007669"/>
    <property type="project" value="UniProtKB-KW"/>
</dbReference>
<dbReference type="InterPro" id="IPR036291">
    <property type="entry name" value="NAD(P)-bd_dom_sf"/>
</dbReference>
<accession>A0A9P4S1I7</accession>
<comment type="similarity">
    <text evidence="1 4">Belongs to the short-chain dehydrogenases/reductases (SDR) family.</text>
</comment>
<evidence type="ECO:0000256" key="3">
    <source>
        <dbReference type="ARBA" id="ARBA00023002"/>
    </source>
</evidence>
<protein>
    <submittedName>
        <fullName evidence="5">Carbonyl reductase</fullName>
    </submittedName>
</protein>
<evidence type="ECO:0000313" key="5">
    <source>
        <dbReference type="EMBL" id="KAF2834662.1"/>
    </source>
</evidence>
<dbReference type="Pfam" id="PF00106">
    <property type="entry name" value="adh_short"/>
    <property type="match status" value="2"/>
</dbReference>
<dbReference type="PRINTS" id="PR00080">
    <property type="entry name" value="SDRFAMILY"/>
</dbReference>
<dbReference type="PANTHER" id="PTHR43963">
    <property type="entry name" value="CARBONYL REDUCTASE 1-RELATED"/>
    <property type="match status" value="1"/>
</dbReference>
<evidence type="ECO:0000256" key="1">
    <source>
        <dbReference type="ARBA" id="ARBA00006484"/>
    </source>
</evidence>
<proteinExistence type="inferred from homology"/>
<evidence type="ECO:0000256" key="2">
    <source>
        <dbReference type="ARBA" id="ARBA00022857"/>
    </source>
</evidence>
<dbReference type="InterPro" id="IPR002347">
    <property type="entry name" value="SDR_fam"/>
</dbReference>
<gene>
    <name evidence="5" type="ORF">M501DRAFT_943774</name>
</gene>
<evidence type="ECO:0000313" key="6">
    <source>
        <dbReference type="Proteomes" id="UP000799429"/>
    </source>
</evidence>
<keyword evidence="3" id="KW-0560">Oxidoreductase</keyword>
<sequence length="290" mass="31400">MSSEYATIGVVTGANKGVGLATVRNLALQYPNSNFNKGPFLIYLTARDVGRGEAAVSQLNEDSQLRNANALRAAGGLTDIRYYTLDIAQKESIQDFAQYLKTTHNDGIDFVINNAGIALDGFNADLVRDTLHTNYYGSLNATYAFLPLLKLNGRLVNVSSEAGKLSKFSPSIRSRFLSARSVDDVTVLMEEFQAAVEEGREKDAGFPSAAYATSKAGMTGFTTVIAREEKEKGSEVLINAVTPGYTNTDMSKGNGTKTPDEGSRTLVLVALGDIGKQTALFWQDERPVEW</sequence>
<organism evidence="5 6">
    <name type="scientific">Patellaria atrata CBS 101060</name>
    <dbReference type="NCBI Taxonomy" id="1346257"/>
    <lineage>
        <taxon>Eukaryota</taxon>
        <taxon>Fungi</taxon>
        <taxon>Dikarya</taxon>
        <taxon>Ascomycota</taxon>
        <taxon>Pezizomycotina</taxon>
        <taxon>Dothideomycetes</taxon>
        <taxon>Dothideomycetes incertae sedis</taxon>
        <taxon>Patellariales</taxon>
        <taxon>Patellariaceae</taxon>
        <taxon>Patellaria</taxon>
    </lineage>
</organism>